<sequence length="1153" mass="131869">MEFHISRQARDRYQLDQSLFSLRGSVLFANFHAARLFAQKMNQRRDLIHFPERAVLAGQINAMGLIDEILHHVMALYRRQVNPTVMRQALEHLNARFGAQTVHQTLLKFNQEFPPVAVYRREVSAEEDLQGESEGQPNAVLALEEMLMLWVANKNPAMSEYEELFNDQNLQGESAYLPILQELHAFFDAQPPFGPDQQNLIDMLRAPAVAVPHSLTGQLEFIRTRWGELLGRYLYRLLSSLDLVKEEEKLSFAGFGPGPIPIPLYDRSAAELEAERFSPDREWMPRLVLLAKNSYVWLDQLSKTYKRPIHTLDQIPDEELDRLARYGFTGLWLIGLWERSQASARIKQLCGNPEAIASAYSLSSYSIAADLGGEDAYRSLRDRAWQRGIRLASDMVPNHMGIDSNWVLYHPDRFVSLDYSPFPSYSFNGPDLSPDPRIEIQLEDHYFDRTDASVVFKWHDRSSGQTRFMYHGNDGTSMPWNDTAQLNYLNPEVREAIIQTILDVARKFPIIRFDAAMTLAKKHYQRLWFPEPGSGGDIPSRAEHGLTRAQFDALMPIEFWREVVDRAAVEAPDTLLLAEAFWLMEGYFVRTLGMHRVYNSAFMNLLRNEDNAKYRTIMKNTLEFEPEILKRFVNFMNNPDERTAVDQFGKGDKYFGTCIMLATLPGLPMFGHGQVEGFSEKYGMEFRRAYWEEAVDPHLVARHEREIFPLLHRRALFAGIDHFLLYDFFTSGGVNEDVYAYSNGLGGERALVVYHNRFASTQGWIRMSAATAEKQGSERRVVQRSLYEGLNLRGGANSYVLFRDSVTNLEFIRPSREVQTQGLYLDLHAYQAHVFMDFREVQDNAHHSYQHLCAALQGRGVPSIEEALETLLLQPVQTPFRQIAHPAYLDYLYQQRLTVKDAQLPQDLFAVAAQKMDHLLDGIAHLTGQDAGRAAIQQELRAQLDTLLHLPILTTRYPLPGSRRYTAAVQALQSGLIEEPTGWLGLFSWVFVRGLGQMIPGPDSISQSLSWFEEWQLGRILSETYKELGVAPERANRLVLALSLLTHQQGWFERTGHQPLAQILESWLSDPNVQSFLGVNRYQDVLWFNHESFVEFIQWMGLLAVLDASADPQATASQFVERILSVHDILHQLEAAEETSGYQVAALLSAVQK</sequence>
<reference evidence="2 3" key="1">
    <citation type="submission" date="2015-07" db="EMBL/GenBank/DDBJ databases">
        <title>Genome sequence of Levilinea saccharolytica DSM 16555.</title>
        <authorList>
            <person name="Hemp J."/>
            <person name="Ward L.M."/>
            <person name="Pace L.A."/>
            <person name="Fischer W.W."/>
        </authorList>
    </citation>
    <scope>NUCLEOTIDE SEQUENCE [LARGE SCALE GENOMIC DNA]</scope>
    <source>
        <strain evidence="2 3">KIBI-1</strain>
    </source>
</reference>
<evidence type="ECO:0000313" key="2">
    <source>
        <dbReference type="EMBL" id="KPL91775.1"/>
    </source>
</evidence>
<dbReference type="Pfam" id="PF00128">
    <property type="entry name" value="Alpha-amylase"/>
    <property type="match status" value="1"/>
</dbReference>
<keyword evidence="3" id="KW-1185">Reference proteome</keyword>
<protein>
    <submittedName>
        <fullName evidence="2">Alpha-amylase</fullName>
    </submittedName>
</protein>
<dbReference type="RefSeq" id="WP_062417993.1">
    <property type="nucleotide sequence ID" value="NZ_DF967974.1"/>
</dbReference>
<dbReference type="Proteomes" id="UP000050501">
    <property type="component" value="Unassembled WGS sequence"/>
</dbReference>
<name>A0A0P6Y280_9CHLR</name>
<gene>
    <name evidence="2" type="ORF">ADN01_00370</name>
</gene>
<dbReference type="PANTHER" id="PTHR47786">
    <property type="entry name" value="ALPHA-1,4-GLUCAN:MALTOSE-1-PHOSPHATE MALTOSYLTRANSFERASE"/>
    <property type="match status" value="1"/>
</dbReference>
<dbReference type="PATRIC" id="fig|229921.5.peg.3439"/>
<evidence type="ECO:0000313" key="3">
    <source>
        <dbReference type="Proteomes" id="UP000050501"/>
    </source>
</evidence>
<dbReference type="SUPFAM" id="SSF51445">
    <property type="entry name" value="(Trans)glycosidases"/>
    <property type="match status" value="1"/>
</dbReference>
<organism evidence="2 3">
    <name type="scientific">Levilinea saccharolytica</name>
    <dbReference type="NCBI Taxonomy" id="229921"/>
    <lineage>
        <taxon>Bacteria</taxon>
        <taxon>Bacillati</taxon>
        <taxon>Chloroflexota</taxon>
        <taxon>Anaerolineae</taxon>
        <taxon>Anaerolineales</taxon>
        <taxon>Anaerolineaceae</taxon>
        <taxon>Levilinea</taxon>
    </lineage>
</organism>
<dbReference type="GO" id="GO:0005975">
    <property type="term" value="P:carbohydrate metabolic process"/>
    <property type="evidence" value="ECO:0007669"/>
    <property type="project" value="InterPro"/>
</dbReference>
<dbReference type="STRING" id="229921.ADN01_00370"/>
<dbReference type="Gene3D" id="3.20.20.80">
    <property type="entry name" value="Glycosidases"/>
    <property type="match status" value="1"/>
</dbReference>
<evidence type="ECO:0000259" key="1">
    <source>
        <dbReference type="SMART" id="SM00642"/>
    </source>
</evidence>
<proteinExistence type="predicted"/>
<dbReference type="EMBL" id="LGCM01000002">
    <property type="protein sequence ID" value="KPL91775.1"/>
    <property type="molecule type" value="Genomic_DNA"/>
</dbReference>
<dbReference type="InterPro" id="IPR017853">
    <property type="entry name" value="GH"/>
</dbReference>
<dbReference type="AlphaFoldDB" id="A0A0P6Y280"/>
<feature type="domain" description="Glycosyl hydrolase family 13 catalytic" evidence="1">
    <location>
        <begin position="293"/>
        <end position="714"/>
    </location>
</feature>
<dbReference type="SMART" id="SM00642">
    <property type="entry name" value="Aamy"/>
    <property type="match status" value="1"/>
</dbReference>
<dbReference type="PANTHER" id="PTHR47786:SF2">
    <property type="entry name" value="GLYCOSYL HYDROLASE FAMILY 13 CATALYTIC DOMAIN-CONTAINING PROTEIN"/>
    <property type="match status" value="1"/>
</dbReference>
<comment type="caution">
    <text evidence="2">The sequence shown here is derived from an EMBL/GenBank/DDBJ whole genome shotgun (WGS) entry which is preliminary data.</text>
</comment>
<accession>A0A0P6Y280</accession>
<dbReference type="OrthoDB" id="9808590at2"/>
<dbReference type="InterPro" id="IPR006047">
    <property type="entry name" value="GH13_cat_dom"/>
</dbReference>